<dbReference type="Pfam" id="PF00392">
    <property type="entry name" value="GntR"/>
    <property type="match status" value="1"/>
</dbReference>
<dbReference type="Pfam" id="PF07729">
    <property type="entry name" value="FCD"/>
    <property type="match status" value="1"/>
</dbReference>
<dbReference type="PRINTS" id="PR00035">
    <property type="entry name" value="HTHGNTR"/>
</dbReference>
<keyword evidence="1" id="KW-0805">Transcription regulation</keyword>
<accession>A0A0H5NQR9</accession>
<dbReference type="GO" id="GO:0003677">
    <property type="term" value="F:DNA binding"/>
    <property type="evidence" value="ECO:0007669"/>
    <property type="project" value="UniProtKB-KW"/>
</dbReference>
<dbReference type="SMART" id="SM00895">
    <property type="entry name" value="FCD"/>
    <property type="match status" value="1"/>
</dbReference>
<dbReference type="CDD" id="cd07377">
    <property type="entry name" value="WHTH_GntR"/>
    <property type="match status" value="1"/>
</dbReference>
<dbReference type="Proteomes" id="UP000057820">
    <property type="component" value="Chromosome 1"/>
</dbReference>
<keyword evidence="3" id="KW-0804">Transcription</keyword>
<evidence type="ECO:0000313" key="6">
    <source>
        <dbReference type="Proteomes" id="UP000057820"/>
    </source>
</evidence>
<evidence type="ECO:0000256" key="3">
    <source>
        <dbReference type="ARBA" id="ARBA00023163"/>
    </source>
</evidence>
<dbReference type="EMBL" id="LN868938">
    <property type="protein sequence ID" value="CRY77677.1"/>
    <property type="molecule type" value="Genomic_DNA"/>
</dbReference>
<dbReference type="SMART" id="SM00345">
    <property type="entry name" value="HTH_GNTR"/>
    <property type="match status" value="1"/>
</dbReference>
<dbReference type="SUPFAM" id="SSF48008">
    <property type="entry name" value="GntR ligand-binding domain-like"/>
    <property type="match status" value="1"/>
</dbReference>
<proteinExistence type="predicted"/>
<reference evidence="6" key="1">
    <citation type="submission" date="2015-03" db="EMBL/GenBank/DDBJ databases">
        <authorList>
            <consortium name="Pathogen Informatics"/>
        </authorList>
    </citation>
    <scope>NUCLEOTIDE SEQUENCE [LARGE SCALE GENOMIC DNA]</scope>
    <source>
        <strain evidence="6">NCTC11134</strain>
    </source>
</reference>
<evidence type="ECO:0000259" key="4">
    <source>
        <dbReference type="PROSITE" id="PS50949"/>
    </source>
</evidence>
<protein>
    <submittedName>
        <fullName evidence="5">Fatty acid metabolism regulator protein</fullName>
    </submittedName>
</protein>
<dbReference type="PANTHER" id="PTHR43537:SF24">
    <property type="entry name" value="GLUCONATE OPERON TRANSCRIPTIONAL REPRESSOR"/>
    <property type="match status" value="1"/>
</dbReference>
<dbReference type="GO" id="GO:0003700">
    <property type="term" value="F:DNA-binding transcription factor activity"/>
    <property type="evidence" value="ECO:0007669"/>
    <property type="project" value="InterPro"/>
</dbReference>
<evidence type="ECO:0000256" key="1">
    <source>
        <dbReference type="ARBA" id="ARBA00023015"/>
    </source>
</evidence>
<sequence length="241" mass="25937">MEFAVVGRTAVSDAVFGQLVDAILTGRIAPDEPLPAERELAETFQVNRHAVREALKRVQQSGLVRVAQGGKTRVLDWRANGGLDLLSALARSGSVPAQRILRDIAEMRRSVAADSARLCAERAEAQRVDAIVAAAAAYPEPTAALDDLISGDLAFWTAVIDGSGNLAYRLALNTLVAGYTDIGWETIVRLGLNREYLDRARHRELADRIAARDPEGAHRHAHALLSGLVDALSGEFVVTEA</sequence>
<dbReference type="PROSITE" id="PS50949">
    <property type="entry name" value="HTH_GNTR"/>
    <property type="match status" value="1"/>
</dbReference>
<name>A0A0H5NQR9_NOCFR</name>
<gene>
    <name evidence="5" type="primary">fadR_3</name>
    <name evidence="5" type="ORF">ERS450000_02532</name>
</gene>
<dbReference type="KEGG" id="nfr:ERS450000_02532"/>
<dbReference type="SUPFAM" id="SSF46785">
    <property type="entry name" value="Winged helix' DNA-binding domain"/>
    <property type="match status" value="1"/>
</dbReference>
<evidence type="ECO:0000256" key="2">
    <source>
        <dbReference type="ARBA" id="ARBA00023125"/>
    </source>
</evidence>
<dbReference type="Gene3D" id="1.10.10.10">
    <property type="entry name" value="Winged helix-like DNA-binding domain superfamily/Winged helix DNA-binding domain"/>
    <property type="match status" value="1"/>
</dbReference>
<dbReference type="RefSeq" id="WP_060592693.1">
    <property type="nucleotide sequence ID" value="NZ_CP031418.1"/>
</dbReference>
<dbReference type="InterPro" id="IPR011711">
    <property type="entry name" value="GntR_C"/>
</dbReference>
<dbReference type="InterPro" id="IPR036390">
    <property type="entry name" value="WH_DNA-bd_sf"/>
</dbReference>
<evidence type="ECO:0000313" key="5">
    <source>
        <dbReference type="EMBL" id="CRY77677.1"/>
    </source>
</evidence>
<keyword evidence="2" id="KW-0238">DNA-binding</keyword>
<feature type="domain" description="HTH gntR-type" evidence="4">
    <location>
        <begin position="9"/>
        <end position="77"/>
    </location>
</feature>
<dbReference type="AlphaFoldDB" id="A0A0H5NQR9"/>
<dbReference type="InterPro" id="IPR008920">
    <property type="entry name" value="TF_FadR/GntR_C"/>
</dbReference>
<organism evidence="5 6">
    <name type="scientific">Nocardia farcinica</name>
    <dbReference type="NCBI Taxonomy" id="37329"/>
    <lineage>
        <taxon>Bacteria</taxon>
        <taxon>Bacillati</taxon>
        <taxon>Actinomycetota</taxon>
        <taxon>Actinomycetes</taxon>
        <taxon>Mycobacteriales</taxon>
        <taxon>Nocardiaceae</taxon>
        <taxon>Nocardia</taxon>
    </lineage>
</organism>
<dbReference type="InterPro" id="IPR000524">
    <property type="entry name" value="Tscrpt_reg_HTH_GntR"/>
</dbReference>
<dbReference type="PANTHER" id="PTHR43537">
    <property type="entry name" value="TRANSCRIPTIONAL REGULATOR, GNTR FAMILY"/>
    <property type="match status" value="1"/>
</dbReference>
<dbReference type="InterPro" id="IPR036388">
    <property type="entry name" value="WH-like_DNA-bd_sf"/>
</dbReference>
<dbReference type="Gene3D" id="1.20.120.530">
    <property type="entry name" value="GntR ligand-binding domain-like"/>
    <property type="match status" value="1"/>
</dbReference>